<protein>
    <submittedName>
        <fullName evidence="4">Cbh protein</fullName>
    </submittedName>
</protein>
<dbReference type="Pfam" id="PF02275">
    <property type="entry name" value="CBAH"/>
    <property type="match status" value="1"/>
</dbReference>
<name>A0A812JDK8_9DINO</name>
<dbReference type="InterPro" id="IPR029132">
    <property type="entry name" value="CBAH/NAAA_C"/>
</dbReference>
<dbReference type="AlphaFoldDB" id="A0A812JDK8"/>
<evidence type="ECO:0000256" key="1">
    <source>
        <dbReference type="ARBA" id="ARBA00006625"/>
    </source>
</evidence>
<evidence type="ECO:0000259" key="3">
    <source>
        <dbReference type="Pfam" id="PF02275"/>
    </source>
</evidence>
<dbReference type="Proteomes" id="UP000604046">
    <property type="component" value="Unassembled WGS sequence"/>
</dbReference>
<dbReference type="OrthoDB" id="63199at2759"/>
<gene>
    <name evidence="4" type="primary">cbh</name>
    <name evidence="4" type="ORF">SNAT2548_LOCUS5903</name>
</gene>
<sequence length="366" mass="41002">MEFGKILGLTNWKLLLVPSKGEMLMNNESNARTSRQFGSIGIGIPPFAVADGMNEKGLTIATQSLYRSEYQKCDIWNKTYKTIWAANLPQWILSQFSTVAEVESAIRSKKFCITSPLPKQTNTHWAIADKQGGSIVLEYEDGEPRIYDNYVGLMTNDPFYPWHVQNLNTYVWILPEEGDNKKLRMDTGELLSNQGEVPFNFGHGFNTGGMPGDPSPPSRFVRMFFNRQISQANSPPKKNLDDWLTLAQGILNGIFITKGFTGPNTLGHLIESDHTSWATLRVPEVGFYAYRSYGNMQWHVVDTRQLDWSQGKVLPTSQSIADGFKNITDELPTVDSASGHFLAVKSVKSHSSPEDVALLQTLSQEL</sequence>
<keyword evidence="2" id="KW-0378">Hydrolase</keyword>
<feature type="domain" description="Choloylglycine hydrolase/NAAA C-terminal" evidence="3">
    <location>
        <begin position="10"/>
        <end position="305"/>
    </location>
</feature>
<evidence type="ECO:0000313" key="5">
    <source>
        <dbReference type="Proteomes" id="UP000604046"/>
    </source>
</evidence>
<dbReference type="SUPFAM" id="SSF56235">
    <property type="entry name" value="N-terminal nucleophile aminohydrolases (Ntn hydrolases)"/>
    <property type="match status" value="1"/>
</dbReference>
<dbReference type="InterPro" id="IPR052193">
    <property type="entry name" value="Peptidase_C59"/>
</dbReference>
<evidence type="ECO:0000256" key="2">
    <source>
        <dbReference type="ARBA" id="ARBA00022801"/>
    </source>
</evidence>
<dbReference type="InterPro" id="IPR029055">
    <property type="entry name" value="Ntn_hydrolases_N"/>
</dbReference>
<keyword evidence="5" id="KW-1185">Reference proteome</keyword>
<dbReference type="GO" id="GO:0016787">
    <property type="term" value="F:hydrolase activity"/>
    <property type="evidence" value="ECO:0007669"/>
    <property type="project" value="UniProtKB-KW"/>
</dbReference>
<comment type="caution">
    <text evidence="4">The sequence shown here is derived from an EMBL/GenBank/DDBJ whole genome shotgun (WGS) entry which is preliminary data.</text>
</comment>
<organism evidence="4 5">
    <name type="scientific">Symbiodinium natans</name>
    <dbReference type="NCBI Taxonomy" id="878477"/>
    <lineage>
        <taxon>Eukaryota</taxon>
        <taxon>Sar</taxon>
        <taxon>Alveolata</taxon>
        <taxon>Dinophyceae</taxon>
        <taxon>Suessiales</taxon>
        <taxon>Symbiodiniaceae</taxon>
        <taxon>Symbiodinium</taxon>
    </lineage>
</organism>
<dbReference type="PANTHER" id="PTHR35527">
    <property type="entry name" value="CHOLOYLGLYCINE HYDROLASE"/>
    <property type="match status" value="1"/>
</dbReference>
<reference evidence="4" key="1">
    <citation type="submission" date="2021-02" db="EMBL/GenBank/DDBJ databases">
        <authorList>
            <person name="Dougan E. K."/>
            <person name="Rhodes N."/>
            <person name="Thang M."/>
            <person name="Chan C."/>
        </authorList>
    </citation>
    <scope>NUCLEOTIDE SEQUENCE</scope>
</reference>
<dbReference type="PANTHER" id="PTHR35527:SF2">
    <property type="entry name" value="HYDROLASE"/>
    <property type="match status" value="1"/>
</dbReference>
<dbReference type="EMBL" id="CAJNDS010000382">
    <property type="protein sequence ID" value="CAE7199975.1"/>
    <property type="molecule type" value="Genomic_DNA"/>
</dbReference>
<evidence type="ECO:0000313" key="4">
    <source>
        <dbReference type="EMBL" id="CAE7199975.1"/>
    </source>
</evidence>
<proteinExistence type="inferred from homology"/>
<dbReference type="Gene3D" id="3.60.60.10">
    <property type="entry name" value="Penicillin V Acylase, Chain A"/>
    <property type="match status" value="1"/>
</dbReference>
<accession>A0A812JDK8</accession>
<comment type="similarity">
    <text evidence="1">Belongs to the peptidase C59 family.</text>
</comment>